<keyword evidence="8 17" id="KW-0812">Transmembrane</keyword>
<evidence type="ECO:0000256" key="2">
    <source>
        <dbReference type="ARBA" id="ARBA00007316"/>
    </source>
</evidence>
<evidence type="ECO:0000256" key="13">
    <source>
        <dbReference type="ARBA" id="ARBA00023136"/>
    </source>
</evidence>
<dbReference type="SUPFAM" id="SSF52540">
    <property type="entry name" value="P-loop containing nucleoside triphosphate hydrolases"/>
    <property type="match status" value="1"/>
</dbReference>
<evidence type="ECO:0000256" key="7">
    <source>
        <dbReference type="ARBA" id="ARBA00022679"/>
    </source>
</evidence>
<keyword evidence="12 17" id="KW-1133">Transmembrane helix</keyword>
<evidence type="ECO:0000313" key="22">
    <source>
        <dbReference type="Proteomes" id="UP001595887"/>
    </source>
</evidence>
<evidence type="ECO:0000259" key="20">
    <source>
        <dbReference type="Pfam" id="PF13807"/>
    </source>
</evidence>
<keyword evidence="5" id="KW-1003">Cell membrane</keyword>
<dbReference type="EMBL" id="JBHSDH010000013">
    <property type="protein sequence ID" value="MFC4292488.1"/>
    <property type="molecule type" value="Genomic_DNA"/>
</dbReference>
<dbReference type="InterPro" id="IPR005702">
    <property type="entry name" value="Wzc-like_C"/>
</dbReference>
<evidence type="ECO:0000256" key="12">
    <source>
        <dbReference type="ARBA" id="ARBA00022989"/>
    </source>
</evidence>
<proteinExistence type="inferred from homology"/>
<evidence type="ECO:0000256" key="10">
    <source>
        <dbReference type="ARBA" id="ARBA00022777"/>
    </source>
</evidence>
<evidence type="ECO:0000256" key="6">
    <source>
        <dbReference type="ARBA" id="ARBA00022519"/>
    </source>
</evidence>
<keyword evidence="9" id="KW-0547">Nucleotide-binding</keyword>
<comment type="caution">
    <text evidence="21">The sequence shown here is derived from an EMBL/GenBank/DDBJ whole genome shotgun (WGS) entry which is preliminary data.</text>
</comment>
<keyword evidence="7" id="KW-0808">Transferase</keyword>
<feature type="transmembrane region" description="Helical" evidence="17">
    <location>
        <begin position="453"/>
        <end position="474"/>
    </location>
</feature>
<evidence type="ECO:0000256" key="11">
    <source>
        <dbReference type="ARBA" id="ARBA00022840"/>
    </source>
</evidence>
<dbReference type="Pfam" id="PF13614">
    <property type="entry name" value="AAA_31"/>
    <property type="match status" value="1"/>
</dbReference>
<dbReference type="RefSeq" id="WP_381423218.1">
    <property type="nucleotide sequence ID" value="NZ_JBHSDH010000013.1"/>
</dbReference>
<keyword evidence="22" id="KW-1185">Reference proteome</keyword>
<evidence type="ECO:0000256" key="5">
    <source>
        <dbReference type="ARBA" id="ARBA00022475"/>
    </source>
</evidence>
<keyword evidence="14" id="KW-0829">Tyrosine-protein kinase</keyword>
<dbReference type="Gene3D" id="3.40.50.300">
    <property type="entry name" value="P-loop containing nucleotide triphosphate hydrolases"/>
    <property type="match status" value="1"/>
</dbReference>
<dbReference type="PANTHER" id="PTHR32309:SF13">
    <property type="entry name" value="FERRIC ENTEROBACTIN TRANSPORT PROTEIN FEPE"/>
    <property type="match status" value="1"/>
</dbReference>
<dbReference type="EC" id="2.7.10.2" evidence="4"/>
<evidence type="ECO:0000256" key="16">
    <source>
        <dbReference type="SAM" id="Coils"/>
    </source>
</evidence>
<name>A0ABV8RGG9_9SPHN</name>
<comment type="subcellular location">
    <subcellularLocation>
        <location evidence="1">Cell inner membrane</location>
        <topology evidence="1">Multi-pass membrane protein</topology>
    </subcellularLocation>
</comment>
<keyword evidence="11" id="KW-0067">ATP-binding</keyword>
<dbReference type="NCBIfam" id="TIGR01007">
    <property type="entry name" value="eps_fam"/>
    <property type="match status" value="1"/>
</dbReference>
<feature type="domain" description="Polysaccharide chain length determinant N-terminal" evidence="18">
    <location>
        <begin position="33"/>
        <end position="119"/>
    </location>
</feature>
<evidence type="ECO:0000313" key="21">
    <source>
        <dbReference type="EMBL" id="MFC4292488.1"/>
    </source>
</evidence>
<feature type="domain" description="AAA" evidence="19">
    <location>
        <begin position="552"/>
        <end position="671"/>
    </location>
</feature>
<comment type="similarity">
    <text evidence="3">Belongs to the etk/wzc family.</text>
</comment>
<dbReference type="InterPro" id="IPR025669">
    <property type="entry name" value="AAA_dom"/>
</dbReference>
<evidence type="ECO:0000256" key="1">
    <source>
        <dbReference type="ARBA" id="ARBA00004429"/>
    </source>
</evidence>
<evidence type="ECO:0000259" key="19">
    <source>
        <dbReference type="Pfam" id="PF13614"/>
    </source>
</evidence>
<accession>A0ABV8RGG9</accession>
<protein>
    <recommendedName>
        <fullName evidence="4">non-specific protein-tyrosine kinase</fullName>
        <ecNumber evidence="4">2.7.10.2</ecNumber>
    </recommendedName>
</protein>
<feature type="coiled-coil region" evidence="16">
    <location>
        <begin position="278"/>
        <end position="334"/>
    </location>
</feature>
<evidence type="ECO:0000256" key="15">
    <source>
        <dbReference type="ARBA" id="ARBA00051245"/>
    </source>
</evidence>
<evidence type="ECO:0000256" key="8">
    <source>
        <dbReference type="ARBA" id="ARBA00022692"/>
    </source>
</evidence>
<dbReference type="InterPro" id="IPR032807">
    <property type="entry name" value="GNVR"/>
</dbReference>
<feature type="coiled-coil region" evidence="16">
    <location>
        <begin position="224"/>
        <end position="251"/>
    </location>
</feature>
<keyword evidence="6" id="KW-0997">Cell inner membrane</keyword>
<keyword evidence="16" id="KW-0175">Coiled coil</keyword>
<dbReference type="Pfam" id="PF02706">
    <property type="entry name" value="Wzz"/>
    <property type="match status" value="1"/>
</dbReference>
<dbReference type="CDD" id="cd05387">
    <property type="entry name" value="BY-kinase"/>
    <property type="match status" value="1"/>
</dbReference>
<keyword evidence="10" id="KW-0418">Kinase</keyword>
<dbReference type="Pfam" id="PF13807">
    <property type="entry name" value="GNVR"/>
    <property type="match status" value="1"/>
</dbReference>
<feature type="domain" description="Tyrosine-protein kinase G-rich" evidence="20">
    <location>
        <begin position="406"/>
        <end position="476"/>
    </location>
</feature>
<feature type="transmembrane region" description="Helical" evidence="17">
    <location>
        <begin position="44"/>
        <end position="68"/>
    </location>
</feature>
<comment type="similarity">
    <text evidence="2">Belongs to the CpsD/CapB family.</text>
</comment>
<sequence>MKENTITDMTQKSPQIPYDSQPYASLDETPLIFQYWQALLRHKFAMLAIITLCLAAGVIVTLLTTPYYTAGSRIEINREQDKVTNVEGLQSEGVGQNLEFYQTQYSLLEARSLADRVVRSERLASDTKFFDVFGIDVEQSGIITGGQKTTGASPSAAERNRRTKLAADILLQNINIAPIRGSSLVDIKFNSPSPGLSARIANRWVDEFIASNMDRRFGSSAEARQFLEKQLAILKQRLEDSERELASYADEKQIVTLTSEQNAEGRTISQKTLSSSSLEALNEALANAVAERIAAQNEARQRAGDKNALSNSALNNLREERAAAQAEYDKLMVQFEPGYPAARAIASKISSLTRSIAAEESRSRTGTNARYNEALGREQQLRAEVNKLKAEFGGERRDAIQFGIFQREVDTNRQLYDGLLQRYKEIGVAGVGSNNISIVDRAEPPTKPSSPVLLLNIALSLLAGLGVAALYVFLREQMDQTIRDPADVRTRLGVSPLGAIPAFEKGDVIEMLQDKKSPAWEAYLSISTSLSFLTEHGVPRSFLLSSTRPNEGKSTSSIALAAVLASSGKRILLIDGDMRNPSLHQFEGMINKAGLSNYLTGNDDINTLISKSETHGFDIMTSGPIPPNSAELLAGKRMTEFVERLRQVYDVVIVDGPPVLGLADIPLLAGSVEGVVYTIEAGGAKLRTIQSSMARIQESGAPIFGAIVTKVSQQGSGYGYGYAYEYSYGKDAKSNSDL</sequence>
<dbReference type="Proteomes" id="UP001595887">
    <property type="component" value="Unassembled WGS sequence"/>
</dbReference>
<evidence type="ECO:0000256" key="17">
    <source>
        <dbReference type="SAM" id="Phobius"/>
    </source>
</evidence>
<dbReference type="InterPro" id="IPR027417">
    <property type="entry name" value="P-loop_NTPase"/>
</dbReference>
<dbReference type="InterPro" id="IPR003856">
    <property type="entry name" value="LPS_length_determ_N"/>
</dbReference>
<organism evidence="21 22">
    <name type="scientific">Sphingorhabdus arenilitoris</name>
    <dbReference type="NCBI Taxonomy" id="1490041"/>
    <lineage>
        <taxon>Bacteria</taxon>
        <taxon>Pseudomonadati</taxon>
        <taxon>Pseudomonadota</taxon>
        <taxon>Alphaproteobacteria</taxon>
        <taxon>Sphingomonadales</taxon>
        <taxon>Sphingomonadaceae</taxon>
        <taxon>Sphingorhabdus</taxon>
    </lineage>
</organism>
<evidence type="ECO:0000256" key="3">
    <source>
        <dbReference type="ARBA" id="ARBA00008883"/>
    </source>
</evidence>
<evidence type="ECO:0000259" key="18">
    <source>
        <dbReference type="Pfam" id="PF02706"/>
    </source>
</evidence>
<evidence type="ECO:0000256" key="9">
    <source>
        <dbReference type="ARBA" id="ARBA00022741"/>
    </source>
</evidence>
<evidence type="ECO:0000256" key="4">
    <source>
        <dbReference type="ARBA" id="ARBA00011903"/>
    </source>
</evidence>
<dbReference type="InterPro" id="IPR050445">
    <property type="entry name" value="Bact_polysacc_biosynth/exp"/>
</dbReference>
<comment type="catalytic activity">
    <reaction evidence="15">
        <text>L-tyrosyl-[protein] + ATP = O-phospho-L-tyrosyl-[protein] + ADP + H(+)</text>
        <dbReference type="Rhea" id="RHEA:10596"/>
        <dbReference type="Rhea" id="RHEA-COMP:10136"/>
        <dbReference type="Rhea" id="RHEA-COMP:20101"/>
        <dbReference type="ChEBI" id="CHEBI:15378"/>
        <dbReference type="ChEBI" id="CHEBI:30616"/>
        <dbReference type="ChEBI" id="CHEBI:46858"/>
        <dbReference type="ChEBI" id="CHEBI:61978"/>
        <dbReference type="ChEBI" id="CHEBI:456216"/>
        <dbReference type="EC" id="2.7.10.2"/>
    </reaction>
</comment>
<keyword evidence="13 17" id="KW-0472">Membrane</keyword>
<dbReference type="PANTHER" id="PTHR32309">
    <property type="entry name" value="TYROSINE-PROTEIN KINASE"/>
    <property type="match status" value="1"/>
</dbReference>
<gene>
    <name evidence="21" type="ORF">ACFOWX_08685</name>
</gene>
<reference evidence="22" key="1">
    <citation type="journal article" date="2019" name="Int. J. Syst. Evol. Microbiol.">
        <title>The Global Catalogue of Microorganisms (GCM) 10K type strain sequencing project: providing services to taxonomists for standard genome sequencing and annotation.</title>
        <authorList>
            <consortium name="The Broad Institute Genomics Platform"/>
            <consortium name="The Broad Institute Genome Sequencing Center for Infectious Disease"/>
            <person name="Wu L."/>
            <person name="Ma J."/>
        </authorList>
    </citation>
    <scope>NUCLEOTIDE SEQUENCE [LARGE SCALE GENOMIC DNA]</scope>
    <source>
        <strain evidence="22">CECT 8531</strain>
    </source>
</reference>
<evidence type="ECO:0000256" key="14">
    <source>
        <dbReference type="ARBA" id="ARBA00023137"/>
    </source>
</evidence>